<keyword evidence="2" id="KW-0106">Calcium</keyword>
<evidence type="ECO:0000259" key="4">
    <source>
        <dbReference type="PROSITE" id="PS50222"/>
    </source>
</evidence>
<gene>
    <name evidence="5" type="ORF">BSAL_76470</name>
</gene>
<dbReference type="CDD" id="cd00051">
    <property type="entry name" value="EFh"/>
    <property type="match status" value="1"/>
</dbReference>
<name>A0A0S4IYZ3_BODSA</name>
<reference evidence="6" key="1">
    <citation type="submission" date="2015-09" db="EMBL/GenBank/DDBJ databases">
        <authorList>
            <consortium name="Pathogen Informatics"/>
        </authorList>
    </citation>
    <scope>NUCLEOTIDE SEQUENCE [LARGE SCALE GENOMIC DNA]</scope>
    <source>
        <strain evidence="6">Lake Konstanz</strain>
    </source>
</reference>
<dbReference type="GO" id="GO:0043226">
    <property type="term" value="C:organelle"/>
    <property type="evidence" value="ECO:0007669"/>
    <property type="project" value="UniProtKB-ARBA"/>
</dbReference>
<protein>
    <submittedName>
        <fullName evidence="5">Calcium-binding protein, putative</fullName>
    </submittedName>
</protein>
<feature type="compositionally biased region" description="Low complexity" evidence="3">
    <location>
        <begin position="1"/>
        <end position="19"/>
    </location>
</feature>
<feature type="domain" description="EF-hand" evidence="4">
    <location>
        <begin position="331"/>
        <end position="366"/>
    </location>
</feature>
<evidence type="ECO:0000313" key="5">
    <source>
        <dbReference type="EMBL" id="CUG25643.1"/>
    </source>
</evidence>
<organism evidence="5 6">
    <name type="scientific">Bodo saltans</name>
    <name type="common">Flagellated protozoan</name>
    <dbReference type="NCBI Taxonomy" id="75058"/>
    <lineage>
        <taxon>Eukaryota</taxon>
        <taxon>Discoba</taxon>
        <taxon>Euglenozoa</taxon>
        <taxon>Kinetoplastea</taxon>
        <taxon>Metakinetoplastina</taxon>
        <taxon>Eubodonida</taxon>
        <taxon>Bodonidae</taxon>
        <taxon>Bodo</taxon>
    </lineage>
</organism>
<dbReference type="GO" id="GO:0005509">
    <property type="term" value="F:calcium ion binding"/>
    <property type="evidence" value="ECO:0007669"/>
    <property type="project" value="InterPro"/>
</dbReference>
<dbReference type="Pfam" id="PF13202">
    <property type="entry name" value="EF-hand_5"/>
    <property type="match status" value="1"/>
</dbReference>
<evidence type="ECO:0000256" key="1">
    <source>
        <dbReference type="ARBA" id="ARBA00022737"/>
    </source>
</evidence>
<feature type="domain" description="EF-hand" evidence="4">
    <location>
        <begin position="295"/>
        <end position="330"/>
    </location>
</feature>
<evidence type="ECO:0000256" key="3">
    <source>
        <dbReference type="SAM" id="MobiDB-lite"/>
    </source>
</evidence>
<feature type="domain" description="EF-hand" evidence="4">
    <location>
        <begin position="369"/>
        <end position="404"/>
    </location>
</feature>
<accession>A0A0S4IYZ3</accession>
<dbReference type="AlphaFoldDB" id="A0A0S4IYZ3"/>
<dbReference type="OrthoDB" id="26525at2759"/>
<dbReference type="SMART" id="SM00054">
    <property type="entry name" value="EFh"/>
    <property type="match status" value="5"/>
</dbReference>
<dbReference type="VEuPathDB" id="TriTrypDB:BSAL_76470"/>
<feature type="region of interest" description="Disordered" evidence="3">
    <location>
        <begin position="1"/>
        <end position="89"/>
    </location>
</feature>
<dbReference type="SUPFAM" id="SSF47473">
    <property type="entry name" value="EF-hand"/>
    <property type="match status" value="2"/>
</dbReference>
<proteinExistence type="predicted"/>
<evidence type="ECO:0000256" key="2">
    <source>
        <dbReference type="ARBA" id="ARBA00022837"/>
    </source>
</evidence>
<dbReference type="InterPro" id="IPR002048">
    <property type="entry name" value="EF_hand_dom"/>
</dbReference>
<dbReference type="InterPro" id="IPR018247">
    <property type="entry name" value="EF_Hand_1_Ca_BS"/>
</dbReference>
<dbReference type="Pfam" id="PF13499">
    <property type="entry name" value="EF-hand_7"/>
    <property type="match status" value="2"/>
</dbReference>
<feature type="domain" description="EF-hand" evidence="4">
    <location>
        <begin position="234"/>
        <end position="269"/>
    </location>
</feature>
<dbReference type="PROSITE" id="PS00018">
    <property type="entry name" value="EF_HAND_1"/>
    <property type="match status" value="5"/>
</dbReference>
<dbReference type="EMBL" id="CYKH01000719">
    <property type="protein sequence ID" value="CUG25643.1"/>
    <property type="molecule type" value="Genomic_DNA"/>
</dbReference>
<sequence length="443" mass="47084">MRRSSNVSSVAASSPPTVSMRRKSLSPAATSTGVGALSGPPPSTTTTTPVARRPSQVYSSPVGLPPTAPAITNKSPSPSGGGGAAASPQVFRTPMSLTPAASSGNLSQSSRRPAAAVVILDDVQHAAAASPQPAVAAAATSSPPQSSQYSSPAASILIARSASPPAPGGLTLQLSSSSLRGSAENSSVSTAGAHFTEQETRYFRKMFGMFDTDHSGAIGFFEMKNLARHLGVQISDEQLRISIDRVDDNGNGELEFEEFLQWLANVNDNTDGEGDEFAVLKSKIRAQGARPLTTRQIEQFRTVFHHFDTDGSGTIDVEELGNVFEAMGQSLTTEELQSILKHADDDGSGEIDFDEFLMLMCCNFGAEESFEGDLMETFRRYDVDADGLISTRDLRQLVVELVGDSMTGAEVDEVVEVAAVERGDGYIEYMKWESLWDACRGIV</sequence>
<keyword evidence="6" id="KW-1185">Reference proteome</keyword>
<dbReference type="PROSITE" id="PS50222">
    <property type="entry name" value="EF_HAND_2"/>
    <property type="match status" value="5"/>
</dbReference>
<dbReference type="PANTHER" id="PTHR23050">
    <property type="entry name" value="CALCIUM BINDING PROTEIN"/>
    <property type="match status" value="1"/>
</dbReference>
<feature type="domain" description="EF-hand" evidence="4">
    <location>
        <begin position="198"/>
        <end position="233"/>
    </location>
</feature>
<dbReference type="InterPro" id="IPR011992">
    <property type="entry name" value="EF-hand-dom_pair"/>
</dbReference>
<dbReference type="Proteomes" id="UP000051952">
    <property type="component" value="Unassembled WGS sequence"/>
</dbReference>
<dbReference type="OMA" id="FTEPEWK"/>
<dbReference type="FunFam" id="1.10.238.10:FF:000178">
    <property type="entry name" value="Calmodulin-2 A"/>
    <property type="match status" value="1"/>
</dbReference>
<evidence type="ECO:0000313" key="6">
    <source>
        <dbReference type="Proteomes" id="UP000051952"/>
    </source>
</evidence>
<dbReference type="InterPro" id="IPR050145">
    <property type="entry name" value="Centrin_CML-like"/>
</dbReference>
<keyword evidence="1" id="KW-0677">Repeat</keyword>
<dbReference type="Gene3D" id="1.10.238.10">
    <property type="entry name" value="EF-hand"/>
    <property type="match status" value="3"/>
</dbReference>